<name>A0A1Z9Z2A7_9GAMM</name>
<proteinExistence type="predicted"/>
<feature type="transmembrane region" description="Helical" evidence="1">
    <location>
        <begin position="70"/>
        <end position="88"/>
    </location>
</feature>
<keyword evidence="1" id="KW-0812">Transmembrane</keyword>
<evidence type="ECO:0000313" key="3">
    <source>
        <dbReference type="Proteomes" id="UP000196536"/>
    </source>
</evidence>
<gene>
    <name evidence="2" type="ORF">CAP51_02995</name>
</gene>
<feature type="transmembrane region" description="Helical" evidence="1">
    <location>
        <begin position="18"/>
        <end position="35"/>
    </location>
</feature>
<keyword evidence="1" id="KW-0472">Membrane</keyword>
<evidence type="ECO:0000313" key="2">
    <source>
        <dbReference type="EMBL" id="OUY08594.1"/>
    </source>
</evidence>
<organism evidence="2 3">
    <name type="scientific">Acinetobacter populi</name>
    <dbReference type="NCBI Taxonomy" id="1582270"/>
    <lineage>
        <taxon>Bacteria</taxon>
        <taxon>Pseudomonadati</taxon>
        <taxon>Pseudomonadota</taxon>
        <taxon>Gammaproteobacteria</taxon>
        <taxon>Moraxellales</taxon>
        <taxon>Moraxellaceae</taxon>
        <taxon>Acinetobacter</taxon>
    </lineage>
</organism>
<keyword evidence="1" id="KW-1133">Transmembrane helix</keyword>
<accession>A0A1Z9Z2A7</accession>
<dbReference type="EMBL" id="NEXX01000001">
    <property type="protein sequence ID" value="OUY08594.1"/>
    <property type="molecule type" value="Genomic_DNA"/>
</dbReference>
<dbReference type="AlphaFoldDB" id="A0A1Z9Z2A7"/>
<evidence type="ECO:0000256" key="1">
    <source>
        <dbReference type="SAM" id="Phobius"/>
    </source>
</evidence>
<sequence>MDFKLFNQKTLSNHQRHFIILCSVIILILTALIDLLNLKFILFSCLIGILIALFKQQYSKVKSDNTYKKGLEIILCTIPFVLFLNLIFNLPKDTFLVTLLQAITLVILSQYFSARYLFKTVEIS</sequence>
<protein>
    <submittedName>
        <fullName evidence="2">Uncharacterized protein</fullName>
    </submittedName>
</protein>
<dbReference type="Proteomes" id="UP000196536">
    <property type="component" value="Unassembled WGS sequence"/>
</dbReference>
<feature type="transmembrane region" description="Helical" evidence="1">
    <location>
        <begin position="94"/>
        <end position="118"/>
    </location>
</feature>
<keyword evidence="3" id="KW-1185">Reference proteome</keyword>
<reference evidence="2 3" key="1">
    <citation type="submission" date="2017-05" db="EMBL/GenBank/DDBJ databases">
        <title>Acinetobacter populi ANC 5415 (= PBJ7), whole genome shotgun sequencing project.</title>
        <authorList>
            <person name="Nemec A."/>
            <person name="Radolfova-Krizova L."/>
        </authorList>
    </citation>
    <scope>NUCLEOTIDE SEQUENCE [LARGE SCALE GENOMIC DNA]</scope>
    <source>
        <strain evidence="2 3">PBJ7</strain>
    </source>
</reference>
<comment type="caution">
    <text evidence="2">The sequence shown here is derived from an EMBL/GenBank/DDBJ whole genome shotgun (WGS) entry which is preliminary data.</text>
</comment>